<evidence type="ECO:0000313" key="4">
    <source>
        <dbReference type="EMBL" id="SDW38788.1"/>
    </source>
</evidence>
<keyword evidence="5" id="KW-1185">Reference proteome</keyword>
<feature type="domain" description="Cell wall hydrolase SleB" evidence="3">
    <location>
        <begin position="108"/>
        <end position="206"/>
    </location>
</feature>
<feature type="domain" description="Peptidoglycan binding-like" evidence="2">
    <location>
        <begin position="36"/>
        <end position="90"/>
    </location>
</feature>
<dbReference type="GO" id="GO:0016787">
    <property type="term" value="F:hydrolase activity"/>
    <property type="evidence" value="ECO:0007669"/>
    <property type="project" value="InterPro"/>
</dbReference>
<dbReference type="Pfam" id="PF01471">
    <property type="entry name" value="PG_binding_1"/>
    <property type="match status" value="1"/>
</dbReference>
<dbReference type="InterPro" id="IPR036366">
    <property type="entry name" value="PGBDSf"/>
</dbReference>
<name>A0A1H2T4K0_9BACI</name>
<dbReference type="InterPro" id="IPR011105">
    <property type="entry name" value="Cell_wall_hydrolase_SleB"/>
</dbReference>
<keyword evidence="1" id="KW-0732">Signal</keyword>
<proteinExistence type="predicted"/>
<organism evidence="4 5">
    <name type="scientific">Marinococcus luteus</name>
    <dbReference type="NCBI Taxonomy" id="1122204"/>
    <lineage>
        <taxon>Bacteria</taxon>
        <taxon>Bacillati</taxon>
        <taxon>Bacillota</taxon>
        <taxon>Bacilli</taxon>
        <taxon>Bacillales</taxon>
        <taxon>Bacillaceae</taxon>
        <taxon>Marinococcus</taxon>
    </lineage>
</organism>
<dbReference type="AlphaFoldDB" id="A0A1H2T4K0"/>
<dbReference type="SUPFAM" id="SSF47090">
    <property type="entry name" value="PGBD-like"/>
    <property type="match status" value="1"/>
</dbReference>
<dbReference type="Proteomes" id="UP000199488">
    <property type="component" value="Unassembled WGS sequence"/>
</dbReference>
<dbReference type="Gene3D" id="1.10.101.10">
    <property type="entry name" value="PGBD-like superfamily/PGBD"/>
    <property type="match status" value="1"/>
</dbReference>
<dbReference type="RefSeq" id="WP_245724028.1">
    <property type="nucleotide sequence ID" value="NZ_FNNC01000002.1"/>
</dbReference>
<evidence type="ECO:0000313" key="5">
    <source>
        <dbReference type="Proteomes" id="UP000199488"/>
    </source>
</evidence>
<feature type="chain" id="PRO_5039010750" evidence="1">
    <location>
        <begin position="22"/>
        <end position="207"/>
    </location>
</feature>
<gene>
    <name evidence="4" type="ORF">SAMN05421781_1241</name>
</gene>
<evidence type="ECO:0000256" key="1">
    <source>
        <dbReference type="SAM" id="SignalP"/>
    </source>
</evidence>
<dbReference type="Gene3D" id="6.20.240.60">
    <property type="match status" value="1"/>
</dbReference>
<protein>
    <submittedName>
        <fullName evidence="4">N-acetylmuramoyl-L-alanine amidase</fullName>
    </submittedName>
</protein>
<dbReference type="InterPro" id="IPR002477">
    <property type="entry name" value="Peptidoglycan-bd-like"/>
</dbReference>
<accession>A0A1H2T4K0</accession>
<evidence type="ECO:0000259" key="3">
    <source>
        <dbReference type="Pfam" id="PF07486"/>
    </source>
</evidence>
<reference evidence="4 5" key="1">
    <citation type="submission" date="2016-10" db="EMBL/GenBank/DDBJ databases">
        <authorList>
            <person name="de Groot N.N."/>
        </authorList>
    </citation>
    <scope>NUCLEOTIDE SEQUENCE [LARGE SCALE GENOMIC DNA]</scope>
    <source>
        <strain evidence="4 5">DSM 23126</strain>
    </source>
</reference>
<dbReference type="InterPro" id="IPR036365">
    <property type="entry name" value="PGBD-like_sf"/>
</dbReference>
<feature type="signal peptide" evidence="1">
    <location>
        <begin position="1"/>
        <end position="21"/>
    </location>
</feature>
<sequence>MNRKLLFSTIIAIMATIFIFASPDTTKASMLETEAQGPEVTALQQDLIQMGYLHTNATGYYGPATARAVEQFQSDFGLIVDGAAGPQTTSRIDEVTSVAKAVYGEARGESFEGQIGVAAVILNRLESAEFPNNVNGVIQQQNAFTAVADGQYSMTPDQTAYEAVRQAWNGYDPSNGSMYYYNPEDVTSDWIWTRTPNLSIGQHVFAS</sequence>
<dbReference type="EMBL" id="FNNC01000002">
    <property type="protein sequence ID" value="SDW38788.1"/>
    <property type="molecule type" value="Genomic_DNA"/>
</dbReference>
<evidence type="ECO:0000259" key="2">
    <source>
        <dbReference type="Pfam" id="PF01471"/>
    </source>
</evidence>
<dbReference type="Gene3D" id="1.10.10.2520">
    <property type="entry name" value="Cell wall hydrolase SleB, domain 1"/>
    <property type="match status" value="1"/>
</dbReference>
<dbReference type="Pfam" id="PF07486">
    <property type="entry name" value="Hydrolase_2"/>
    <property type="match status" value="1"/>
</dbReference>
<dbReference type="InterPro" id="IPR042047">
    <property type="entry name" value="SleB_dom1"/>
</dbReference>
<dbReference type="STRING" id="1122204.SAMN05421781_1241"/>